<dbReference type="PANTHER" id="PTHR35526:SF3">
    <property type="entry name" value="ANTI-SIGMA-F FACTOR RSBW"/>
    <property type="match status" value="1"/>
</dbReference>
<feature type="domain" description="Histidine kinase/HSP90-like ATPase" evidence="3">
    <location>
        <begin position="44"/>
        <end position="156"/>
    </location>
</feature>
<keyword evidence="1" id="KW-0808">Transferase</keyword>
<evidence type="ECO:0000313" key="4">
    <source>
        <dbReference type="EMBL" id="NYF98184.1"/>
    </source>
</evidence>
<dbReference type="InterPro" id="IPR036890">
    <property type="entry name" value="HATPase_C_sf"/>
</dbReference>
<dbReference type="Pfam" id="PF13581">
    <property type="entry name" value="HATPase_c_2"/>
    <property type="match status" value="1"/>
</dbReference>
<keyword evidence="1" id="KW-0418">Kinase</keyword>
<evidence type="ECO:0000313" key="5">
    <source>
        <dbReference type="Proteomes" id="UP000554054"/>
    </source>
</evidence>
<dbReference type="CDD" id="cd16936">
    <property type="entry name" value="HATPase_RsbW-like"/>
    <property type="match status" value="1"/>
</dbReference>
<feature type="region of interest" description="Disordered" evidence="2">
    <location>
        <begin position="1"/>
        <end position="30"/>
    </location>
</feature>
<feature type="compositionally biased region" description="Polar residues" evidence="2">
    <location>
        <begin position="7"/>
        <end position="23"/>
    </location>
</feature>
<dbReference type="PANTHER" id="PTHR35526">
    <property type="entry name" value="ANTI-SIGMA-F FACTOR RSBW-RELATED"/>
    <property type="match status" value="1"/>
</dbReference>
<dbReference type="Gene3D" id="3.30.565.10">
    <property type="entry name" value="Histidine kinase-like ATPase, C-terminal domain"/>
    <property type="match status" value="1"/>
</dbReference>
<dbReference type="InterPro" id="IPR003594">
    <property type="entry name" value="HATPase_dom"/>
</dbReference>
<dbReference type="Proteomes" id="UP000554054">
    <property type="component" value="Unassembled WGS sequence"/>
</dbReference>
<organism evidence="4 5">
    <name type="scientific">Janibacter cremeus</name>
    <dbReference type="NCBI Taxonomy" id="1285192"/>
    <lineage>
        <taxon>Bacteria</taxon>
        <taxon>Bacillati</taxon>
        <taxon>Actinomycetota</taxon>
        <taxon>Actinomycetes</taxon>
        <taxon>Micrococcales</taxon>
        <taxon>Intrasporangiaceae</taxon>
        <taxon>Janibacter</taxon>
    </lineage>
</organism>
<dbReference type="RefSeq" id="WP_185991026.1">
    <property type="nucleotide sequence ID" value="NZ_JACCAE010000001.1"/>
</dbReference>
<sequence length="168" mass="18174">MTRDDGSSTVGQGRTAAPSTGTLDSFGGEIGRGQARTIRARWELQTVTRTRQAVAQDLMARGVDDEVVSEAELVTTELVTNSLRHATPLADRTVRIHWKARGNCVEIEVSDGGSDTQPAPAPRAMWATSGRGLRIVRSIAHEWGVQRDEKQTTVWAALGGPSRRRVGS</sequence>
<evidence type="ECO:0000259" key="3">
    <source>
        <dbReference type="Pfam" id="PF13581"/>
    </source>
</evidence>
<dbReference type="GO" id="GO:0004674">
    <property type="term" value="F:protein serine/threonine kinase activity"/>
    <property type="evidence" value="ECO:0007669"/>
    <property type="project" value="UniProtKB-KW"/>
</dbReference>
<dbReference type="EMBL" id="JACCAE010000001">
    <property type="protein sequence ID" value="NYF98184.1"/>
    <property type="molecule type" value="Genomic_DNA"/>
</dbReference>
<dbReference type="AlphaFoldDB" id="A0A852VV68"/>
<protein>
    <submittedName>
        <fullName evidence="4">Anti-sigma regulatory factor (Ser/Thr protein kinase)</fullName>
    </submittedName>
</protein>
<dbReference type="SUPFAM" id="SSF55874">
    <property type="entry name" value="ATPase domain of HSP90 chaperone/DNA topoisomerase II/histidine kinase"/>
    <property type="match status" value="1"/>
</dbReference>
<evidence type="ECO:0000256" key="2">
    <source>
        <dbReference type="SAM" id="MobiDB-lite"/>
    </source>
</evidence>
<dbReference type="InterPro" id="IPR050267">
    <property type="entry name" value="Anti-sigma-factor_SerPK"/>
</dbReference>
<reference evidence="4 5" key="1">
    <citation type="submission" date="2020-07" db="EMBL/GenBank/DDBJ databases">
        <title>Sequencing the genomes of 1000 actinobacteria strains.</title>
        <authorList>
            <person name="Klenk H.-P."/>
        </authorList>
    </citation>
    <scope>NUCLEOTIDE SEQUENCE [LARGE SCALE GENOMIC DNA]</scope>
    <source>
        <strain evidence="4 5">DSM 26154</strain>
    </source>
</reference>
<comment type="caution">
    <text evidence="4">The sequence shown here is derived from an EMBL/GenBank/DDBJ whole genome shotgun (WGS) entry which is preliminary data.</text>
</comment>
<accession>A0A852VV68</accession>
<name>A0A852VV68_9MICO</name>
<proteinExistence type="predicted"/>
<keyword evidence="1" id="KW-0723">Serine/threonine-protein kinase</keyword>
<evidence type="ECO:0000256" key="1">
    <source>
        <dbReference type="ARBA" id="ARBA00022527"/>
    </source>
</evidence>
<gene>
    <name evidence="4" type="ORF">BJY20_001576</name>
</gene>
<keyword evidence="5" id="KW-1185">Reference proteome</keyword>